<dbReference type="SUPFAM" id="SSF56935">
    <property type="entry name" value="Porins"/>
    <property type="match status" value="1"/>
</dbReference>
<evidence type="ECO:0000256" key="3">
    <source>
        <dbReference type="ARBA" id="ARBA00022452"/>
    </source>
</evidence>
<dbReference type="GO" id="GO:0044718">
    <property type="term" value="P:siderophore transmembrane transport"/>
    <property type="evidence" value="ECO:0007669"/>
    <property type="project" value="TreeGrafter"/>
</dbReference>
<comment type="subcellular location">
    <subcellularLocation>
        <location evidence="1 10">Cell outer membrane</location>
        <topology evidence="1 10">Multi-pass membrane protein</topology>
    </subcellularLocation>
</comment>
<evidence type="ECO:0000259" key="16">
    <source>
        <dbReference type="Pfam" id="PF07715"/>
    </source>
</evidence>
<dbReference type="InterPro" id="IPR037066">
    <property type="entry name" value="Plug_dom_sf"/>
</dbReference>
<evidence type="ECO:0000313" key="17">
    <source>
        <dbReference type="EMBL" id="QDH71699.1"/>
    </source>
</evidence>
<comment type="similarity">
    <text evidence="10 12">Belongs to the TonB-dependent receptor family.</text>
</comment>
<dbReference type="OrthoDB" id="9764669at2"/>
<keyword evidence="6" id="KW-0406">Ion transport</keyword>
<dbReference type="GO" id="GO:0015344">
    <property type="term" value="F:siderophore uptake transmembrane transporter activity"/>
    <property type="evidence" value="ECO:0007669"/>
    <property type="project" value="TreeGrafter"/>
</dbReference>
<dbReference type="InterPro" id="IPR012910">
    <property type="entry name" value="Plug_dom"/>
</dbReference>
<evidence type="ECO:0000256" key="7">
    <source>
        <dbReference type="ARBA" id="ARBA00023077"/>
    </source>
</evidence>
<dbReference type="Proteomes" id="UP000317199">
    <property type="component" value="Chromosome"/>
</dbReference>
<feature type="domain" description="TonB-dependent receptor-like beta-barrel" evidence="15">
    <location>
        <begin position="296"/>
        <end position="766"/>
    </location>
</feature>
<protein>
    <submittedName>
        <fullName evidence="17">TonB-dependent receptor</fullName>
    </submittedName>
</protein>
<evidence type="ECO:0000256" key="13">
    <source>
        <dbReference type="SAM" id="MobiDB-lite"/>
    </source>
</evidence>
<dbReference type="Pfam" id="PF00593">
    <property type="entry name" value="TonB_dep_Rec_b-barrel"/>
    <property type="match status" value="1"/>
</dbReference>
<feature type="domain" description="TonB-dependent receptor plug" evidence="16">
    <location>
        <begin position="47"/>
        <end position="161"/>
    </location>
</feature>
<keyword evidence="2 10" id="KW-0813">Transport</keyword>
<evidence type="ECO:0000256" key="8">
    <source>
        <dbReference type="ARBA" id="ARBA00023136"/>
    </source>
</evidence>
<dbReference type="PROSITE" id="PS00430">
    <property type="entry name" value="TONB_DEPENDENT_REC_1"/>
    <property type="match status" value="1"/>
</dbReference>
<feature type="chain" id="PRO_5022074575" evidence="14">
    <location>
        <begin position="19"/>
        <end position="808"/>
    </location>
</feature>
<dbReference type="Gene3D" id="2.170.130.10">
    <property type="entry name" value="TonB-dependent receptor, plug domain"/>
    <property type="match status" value="1"/>
</dbReference>
<dbReference type="Pfam" id="PF07715">
    <property type="entry name" value="Plug"/>
    <property type="match status" value="1"/>
</dbReference>
<evidence type="ECO:0000256" key="4">
    <source>
        <dbReference type="ARBA" id="ARBA00022692"/>
    </source>
</evidence>
<feature type="signal peptide" evidence="14">
    <location>
        <begin position="1"/>
        <end position="18"/>
    </location>
</feature>
<keyword evidence="5 14" id="KW-0732">Signal</keyword>
<keyword evidence="3 10" id="KW-1134">Transmembrane beta strand</keyword>
<evidence type="ECO:0000256" key="1">
    <source>
        <dbReference type="ARBA" id="ARBA00004571"/>
    </source>
</evidence>
<evidence type="ECO:0000256" key="5">
    <source>
        <dbReference type="ARBA" id="ARBA00022729"/>
    </source>
</evidence>
<name>A0A514BXH4_9GAMM</name>
<dbReference type="KEGG" id="lyj:FKV23_04090"/>
<dbReference type="GO" id="GO:0009279">
    <property type="term" value="C:cell outer membrane"/>
    <property type="evidence" value="ECO:0007669"/>
    <property type="project" value="UniProtKB-SubCell"/>
</dbReference>
<dbReference type="InterPro" id="IPR036942">
    <property type="entry name" value="Beta-barrel_TonB_sf"/>
</dbReference>
<keyword evidence="9 10" id="KW-0998">Cell outer membrane</keyword>
<evidence type="ECO:0000256" key="2">
    <source>
        <dbReference type="ARBA" id="ARBA00022448"/>
    </source>
</evidence>
<accession>A0A514BXH4</accession>
<dbReference type="EMBL" id="CP041242">
    <property type="protein sequence ID" value="QDH71699.1"/>
    <property type="molecule type" value="Genomic_DNA"/>
</dbReference>
<keyword evidence="7 11" id="KW-0798">TonB box</keyword>
<evidence type="ECO:0000259" key="15">
    <source>
        <dbReference type="Pfam" id="PF00593"/>
    </source>
</evidence>
<keyword evidence="17" id="KW-0675">Receptor</keyword>
<evidence type="ECO:0000256" key="12">
    <source>
        <dbReference type="RuleBase" id="RU003357"/>
    </source>
</evidence>
<evidence type="ECO:0000256" key="10">
    <source>
        <dbReference type="PROSITE-ProRule" id="PRU01360"/>
    </source>
</evidence>
<proteinExistence type="inferred from homology"/>
<keyword evidence="4 10" id="KW-0812">Transmembrane</keyword>
<dbReference type="PROSITE" id="PS52016">
    <property type="entry name" value="TONB_DEPENDENT_REC_3"/>
    <property type="match status" value="1"/>
</dbReference>
<dbReference type="CDD" id="cd01347">
    <property type="entry name" value="ligand_gated_channel"/>
    <property type="match status" value="1"/>
</dbReference>
<dbReference type="PANTHER" id="PTHR30069:SF53">
    <property type="entry name" value="COLICIN I RECEPTOR-RELATED"/>
    <property type="match status" value="1"/>
</dbReference>
<evidence type="ECO:0000313" key="18">
    <source>
        <dbReference type="Proteomes" id="UP000317199"/>
    </source>
</evidence>
<dbReference type="InterPro" id="IPR010916">
    <property type="entry name" value="TonB_box_CS"/>
</dbReference>
<organism evidence="17 18">
    <name type="scientific">Marilutibacter alkalisoli</name>
    <dbReference type="NCBI Taxonomy" id="2591633"/>
    <lineage>
        <taxon>Bacteria</taxon>
        <taxon>Pseudomonadati</taxon>
        <taxon>Pseudomonadota</taxon>
        <taxon>Gammaproteobacteria</taxon>
        <taxon>Lysobacterales</taxon>
        <taxon>Lysobacteraceae</taxon>
        <taxon>Marilutibacter</taxon>
    </lineage>
</organism>
<dbReference type="InterPro" id="IPR000531">
    <property type="entry name" value="Beta-barrel_TonB"/>
</dbReference>
<evidence type="ECO:0000256" key="11">
    <source>
        <dbReference type="PROSITE-ProRule" id="PRU10143"/>
    </source>
</evidence>
<dbReference type="InterPro" id="IPR039426">
    <property type="entry name" value="TonB-dep_rcpt-like"/>
</dbReference>
<feature type="short sequence motif" description="TonB box" evidence="11">
    <location>
        <begin position="35"/>
        <end position="41"/>
    </location>
</feature>
<feature type="region of interest" description="Disordered" evidence="13">
    <location>
        <begin position="303"/>
        <end position="323"/>
    </location>
</feature>
<evidence type="ECO:0000256" key="6">
    <source>
        <dbReference type="ARBA" id="ARBA00023065"/>
    </source>
</evidence>
<keyword evidence="8 10" id="KW-0472">Membrane</keyword>
<dbReference type="Gene3D" id="2.40.170.20">
    <property type="entry name" value="TonB-dependent receptor, beta-barrel domain"/>
    <property type="match status" value="1"/>
</dbReference>
<dbReference type="AlphaFoldDB" id="A0A514BXH4"/>
<dbReference type="PANTHER" id="PTHR30069">
    <property type="entry name" value="TONB-DEPENDENT OUTER MEMBRANE RECEPTOR"/>
    <property type="match status" value="1"/>
</dbReference>
<evidence type="ECO:0000256" key="9">
    <source>
        <dbReference type="ARBA" id="ARBA00023237"/>
    </source>
</evidence>
<reference evidence="17 18" key="1">
    <citation type="submission" date="2019-06" db="EMBL/GenBank/DDBJ databases">
        <title>Lysobacter alkalisoli sp. nov. isolated from saline-alkali soil.</title>
        <authorList>
            <person name="Sun J.-Q."/>
            <person name="Xu L."/>
        </authorList>
    </citation>
    <scope>NUCLEOTIDE SEQUENCE [LARGE SCALE GENOMIC DNA]</scope>
    <source>
        <strain evidence="17 18">SJ-36</strain>
    </source>
</reference>
<evidence type="ECO:0000256" key="14">
    <source>
        <dbReference type="SAM" id="SignalP"/>
    </source>
</evidence>
<gene>
    <name evidence="17" type="ORF">FKV23_04090</name>
</gene>
<sequence length="808" mass="88659">MAGAIFLALVSTLPPAHARTPLMATAAADANTLDTVVVTAAGFEQKITDAPASISVVTREELSLRPYTNLIDALRDIEGIDIGLESTDKNGNASISMRGMPSDYTLVLINGRRQSNVGDIYPNGFGGGQFSFIPPLDYVDRIEIVRGPMSTLYGSDAMGGVINIITRKVPQQWEGSVTLGHTWQQESEFGDARTIDLYAAGPLVADKLGLALRGSWYDRDASNPEWESLPLPDGSRWDRSLGFGSGGRRVANTNWHGGLSLSFTPSENHDLVLDYDASRQKYDNRQGQTGTLDGLESLWRSGNAVIPNPDFDPSQPAGPDNPETVIRRVVQPRVGYTEYQRYERDQLALTHIGRWDIGTSTSSLMYSRSSNLGRSQPLSIAERGQLQALWNEVCARHGEDGYCDNGMGAAGIAARDLSADELARLGAFLPRALRPLEVEGWLFDTRLEMPLGRHLLTVGGQYNNVDMEDGTFGMVDGDYVAGTTQKHRQWAVFGEDNWSLTDALTLTAGLRYDDHNIFGDHLSPRGYLVWTASENWTLKGGISTGYKTPKPNQLHPGITGFGAQGVIPFVGTPGLQPETSTNTEIAAYFDNLDGLSFNATAFFNKFKDKITSGEQVANCEVAAAGEPCVDIGPGWAALGYTSFRQSTNVDRAETYGVELAARWAINPAWTLRGNYTWTESEQNSGTNKGKPIAGNPARHMLNAGLDWRASDSITVSLTSEARSKRYRGTDALTGRDTWYEDYALLNLGASWQVNEWLRFNARINNLLDKDFVSQTCELVATGDAYDCIDDYLIKDQRRSLWLSMNVKF</sequence>
<keyword evidence="18" id="KW-1185">Reference proteome</keyword>